<dbReference type="Proteomes" id="UP000360750">
    <property type="component" value="Unassembled WGS sequence"/>
</dbReference>
<gene>
    <name evidence="1" type="ORF">NCTC8139_01111</name>
</gene>
<dbReference type="AlphaFoldDB" id="A0ABD7V013"/>
<dbReference type="EMBL" id="CAACYD010000005">
    <property type="protein sequence ID" value="VFA82561.1"/>
    <property type="molecule type" value="Genomic_DNA"/>
</dbReference>
<accession>A0ABD7V013</accession>
<dbReference type="GeneID" id="60749147"/>
<organism evidence="1 2">
    <name type="scientific">Gordonia paraffinivorans</name>
    <dbReference type="NCBI Taxonomy" id="175628"/>
    <lineage>
        <taxon>Bacteria</taxon>
        <taxon>Bacillati</taxon>
        <taxon>Actinomycetota</taxon>
        <taxon>Actinomycetes</taxon>
        <taxon>Mycobacteriales</taxon>
        <taxon>Gordoniaceae</taxon>
        <taxon>Gordonia</taxon>
    </lineage>
</organism>
<protein>
    <submittedName>
        <fullName evidence="1">Uncharacterized protein</fullName>
    </submittedName>
</protein>
<evidence type="ECO:0000313" key="2">
    <source>
        <dbReference type="Proteomes" id="UP000360750"/>
    </source>
</evidence>
<dbReference type="RefSeq" id="WP_006898507.1">
    <property type="nucleotide sequence ID" value="NZ_CAACYD010000005.1"/>
</dbReference>
<name>A0ABD7V013_9ACTN</name>
<reference evidence="1 2" key="1">
    <citation type="submission" date="2019-02" db="EMBL/GenBank/DDBJ databases">
        <authorList>
            <consortium name="Pathogen Informatics"/>
        </authorList>
    </citation>
    <scope>NUCLEOTIDE SEQUENCE [LARGE SCALE GENOMIC DNA]</scope>
    <source>
        <strain evidence="1 2">3012STDY6756503</strain>
    </source>
</reference>
<sequence>MSDAPADPIIGVPGRSPREIAEALVPGIWPTADVDGLRTSAQRARALAESVERVADVVASATSKFAALVAGEFGDGVVASLTGITRTAPESLPEVAGRLRALASSLDDYADVVTEARQQMSAVALVADRDRLRAEVLAEAGDASWQVSAASAGRMALTAAGDDLVDRSAEAGQSAGSHAPPAATAGMLPFAPMTGALGAAGAAAAGAALGVIGPDAGESGAGDLAWLRRRADALQATVPAPIAGWFRTAVGVGVGARGRRLVVVGTNDPQPYQRPGLELADDEALTADGRAPELAIVEHMRSSGIKPVAIASATPMEPATVAALRAADIVVLDPGSPW</sequence>
<comment type="caution">
    <text evidence="1">The sequence shown here is derived from an EMBL/GenBank/DDBJ whole genome shotgun (WGS) entry which is preliminary data.</text>
</comment>
<proteinExistence type="predicted"/>
<evidence type="ECO:0000313" key="1">
    <source>
        <dbReference type="EMBL" id="VFA82561.1"/>
    </source>
</evidence>